<feature type="compositionally biased region" description="Polar residues" evidence="3">
    <location>
        <begin position="883"/>
        <end position="895"/>
    </location>
</feature>
<evidence type="ECO:0000256" key="2">
    <source>
        <dbReference type="SAM" id="Coils"/>
    </source>
</evidence>
<sequence>MELENGKTNHIKTTIALTSTIALLGAGVGVSHQVQADDLSPTGAENSNNESPLLPTTATVADATAAVKTAETQLASQQNELIAVNKDIKNSSLEVSDLKTEIVAQEKAVEAAQETLTTVSTSNDAEFEKLVTENQVKLAETNKALSQAQTSAQTVSSDVQKQTQVVATQSEAAKTLVKEAESADKAVADLTKVVNQPEMIASQVKDAQNTVKIAASDLTKAQTNLATVKQETKTALTTSLASNKTALTAKQAELNAAQSQTSTKTVNIAGENTFVLPSNYPFAELKRLADSGYIGSPSYISAFNKLESAISSKARAGMTLNSYKNIAKDLNRQVNLDNLSLDVQNELALFTAQMLNSVRSQLNLSKIEVTEGSQQFARLITTQYKATHGSTIPDFSYGQVGAGGHTGIGPHDRTIIESSATRVGLKANDDNMYENFGMFNDLPTVNGIKRSIYNTLKYMLFTDDLHGNTWGHAVNFLRTDKANASNPIYLGFSTESVGGLDTHFLLIPKSNIQNKTLFSTKAVSAGKTTINNSAKIQSLKSGISSIKGNITTIEKRLNNLSAEEAVKTAQAQVIKFNTKLSAAKLSLAKLEAQAIQAKKSKDGLQIQLALAKTIQADVKAKLDETLVSLNSAKRSLKTLETKLVQAAAQVTSLVDKKVNLTKMLELKQNPKRVELAKEALAQAKKDLAETNAKLIVSNKVLVDLFDTRTQLQDAIKLSEKQISLLKAIVNTKGDESKVQKPTKVQTPVLHGGESVSSIAAKPNEYNEKDSSVLTSADTTKEKISDTSEKDQINSETERMSASTSLIAQKTEQEIAEIKAVITEKIATATSTVIAETNKVLTNEANKIAQGVVEVVPETMPAQSILNKVAKSVSENNNSESSNYGSTTVSKVTAASDESTKRAVKAGIVMLAAVGLTGFKLRKQGKNK</sequence>
<feature type="region of interest" description="Disordered" evidence="3">
    <location>
        <begin position="735"/>
        <end position="804"/>
    </location>
</feature>
<organism evidence="4 5">
    <name type="scientific">Streptococcus parauberis</name>
    <dbReference type="NCBI Taxonomy" id="1348"/>
    <lineage>
        <taxon>Bacteria</taxon>
        <taxon>Bacillati</taxon>
        <taxon>Bacillota</taxon>
        <taxon>Bacilli</taxon>
        <taxon>Lactobacillales</taxon>
        <taxon>Streptococcaceae</taxon>
        <taxon>Streptococcus</taxon>
    </lineage>
</organism>
<dbReference type="InterPro" id="IPR027607">
    <property type="entry name" value="Surf_Exclu_SEC10/PgrA"/>
</dbReference>
<feature type="coiled-coil region" evidence="2">
    <location>
        <begin position="60"/>
        <end position="115"/>
    </location>
</feature>
<evidence type="ECO:0000256" key="1">
    <source>
        <dbReference type="ARBA" id="ARBA00023054"/>
    </source>
</evidence>
<dbReference type="Proteomes" id="UP001180515">
    <property type="component" value="Unassembled WGS sequence"/>
</dbReference>
<evidence type="ECO:0000313" key="4">
    <source>
        <dbReference type="EMBL" id="MDT2732246.1"/>
    </source>
</evidence>
<accession>A0AAE4HVT6</accession>
<feature type="compositionally biased region" description="Low complexity" evidence="3">
    <location>
        <begin position="872"/>
        <end position="882"/>
    </location>
</feature>
<dbReference type="EMBL" id="JARQAG010000013">
    <property type="protein sequence ID" value="MDT2732246.1"/>
    <property type="molecule type" value="Genomic_DNA"/>
</dbReference>
<feature type="compositionally biased region" description="Basic and acidic residues" evidence="3">
    <location>
        <begin position="778"/>
        <end position="798"/>
    </location>
</feature>
<dbReference type="AlphaFoldDB" id="A0AAE4HVT6"/>
<feature type="region of interest" description="Disordered" evidence="3">
    <location>
        <begin position="872"/>
        <end position="895"/>
    </location>
</feature>
<keyword evidence="1 2" id="KW-0175">Coiled coil</keyword>
<evidence type="ECO:0000313" key="5">
    <source>
        <dbReference type="Proteomes" id="UP001180515"/>
    </source>
</evidence>
<name>A0AAE4HVT6_9STRE</name>
<dbReference type="RefSeq" id="WP_311982212.1">
    <property type="nucleotide sequence ID" value="NZ_JARQAG010000013.1"/>
</dbReference>
<proteinExistence type="predicted"/>
<gene>
    <name evidence="4" type="ORF">P7G31_08405</name>
</gene>
<feature type="coiled-coil region" evidence="2">
    <location>
        <begin position="543"/>
        <end position="693"/>
    </location>
</feature>
<dbReference type="NCBIfam" id="TIGR04320">
    <property type="entry name" value="Surf_Exclu_PgrA"/>
    <property type="match status" value="1"/>
</dbReference>
<evidence type="ECO:0000256" key="3">
    <source>
        <dbReference type="SAM" id="MobiDB-lite"/>
    </source>
</evidence>
<comment type="caution">
    <text evidence="4">The sequence shown here is derived from an EMBL/GenBank/DDBJ whole genome shotgun (WGS) entry which is preliminary data.</text>
</comment>
<protein>
    <submittedName>
        <fullName evidence="4">SEC10/PgrA surface exclusion domain-containing protein</fullName>
    </submittedName>
</protein>
<dbReference type="PANTHER" id="PTHR23160:SF19">
    <property type="entry name" value="MYOSIN HEAVY CHAIN-RELATED PROTEIN"/>
    <property type="match status" value="1"/>
</dbReference>
<reference evidence="4" key="1">
    <citation type="submission" date="2023-03" db="EMBL/GenBank/DDBJ databases">
        <authorList>
            <person name="Shen W."/>
            <person name="Cai J."/>
        </authorList>
    </citation>
    <scope>NUCLEOTIDE SEQUENCE</scope>
    <source>
        <strain evidence="4">P82-2</strain>
    </source>
</reference>
<dbReference type="SUPFAM" id="SSF57997">
    <property type="entry name" value="Tropomyosin"/>
    <property type="match status" value="1"/>
</dbReference>
<dbReference type="PANTHER" id="PTHR23160">
    <property type="entry name" value="SYNAPTONEMAL COMPLEX PROTEIN-RELATED"/>
    <property type="match status" value="1"/>
</dbReference>